<comment type="caution">
    <text evidence="3">The sequence shown here is derived from an EMBL/GenBank/DDBJ whole genome shotgun (WGS) entry which is preliminary data.</text>
</comment>
<name>A0AAV4GGJ0_9GAST</name>
<evidence type="ECO:0000256" key="1">
    <source>
        <dbReference type="SAM" id="MobiDB-lite"/>
    </source>
</evidence>
<protein>
    <submittedName>
        <fullName evidence="3">Protein outspread</fullName>
    </submittedName>
</protein>
<accession>A0AAV4GGJ0</accession>
<evidence type="ECO:0000256" key="2">
    <source>
        <dbReference type="SAM" id="Phobius"/>
    </source>
</evidence>
<keyword evidence="4" id="KW-1185">Reference proteome</keyword>
<feature type="region of interest" description="Disordered" evidence="1">
    <location>
        <begin position="75"/>
        <end position="155"/>
    </location>
</feature>
<gene>
    <name evidence="3" type="ORF">ElyMa_005992400</name>
</gene>
<feature type="compositionally biased region" description="Basic and acidic residues" evidence="1">
    <location>
        <begin position="104"/>
        <end position="115"/>
    </location>
</feature>
<feature type="region of interest" description="Disordered" evidence="1">
    <location>
        <begin position="172"/>
        <end position="285"/>
    </location>
</feature>
<dbReference type="AlphaFoldDB" id="A0AAV4GGJ0"/>
<dbReference type="EMBL" id="BMAT01012048">
    <property type="protein sequence ID" value="GFR84175.1"/>
    <property type="molecule type" value="Genomic_DNA"/>
</dbReference>
<evidence type="ECO:0000313" key="4">
    <source>
        <dbReference type="Proteomes" id="UP000762676"/>
    </source>
</evidence>
<feature type="compositionally biased region" description="Low complexity" evidence="1">
    <location>
        <begin position="218"/>
        <end position="245"/>
    </location>
</feature>
<keyword evidence="2" id="KW-0812">Transmembrane</keyword>
<reference evidence="3 4" key="1">
    <citation type="journal article" date="2021" name="Elife">
        <title>Chloroplast acquisition without the gene transfer in kleptoplastic sea slugs, Plakobranchus ocellatus.</title>
        <authorList>
            <person name="Maeda T."/>
            <person name="Takahashi S."/>
            <person name="Yoshida T."/>
            <person name="Shimamura S."/>
            <person name="Takaki Y."/>
            <person name="Nagai Y."/>
            <person name="Toyoda A."/>
            <person name="Suzuki Y."/>
            <person name="Arimoto A."/>
            <person name="Ishii H."/>
            <person name="Satoh N."/>
            <person name="Nishiyama T."/>
            <person name="Hasebe M."/>
            <person name="Maruyama T."/>
            <person name="Minagawa J."/>
            <person name="Obokata J."/>
            <person name="Shigenobu S."/>
        </authorList>
    </citation>
    <scope>NUCLEOTIDE SEQUENCE [LARGE SCALE GENOMIC DNA]</scope>
</reference>
<dbReference type="Proteomes" id="UP000762676">
    <property type="component" value="Unassembled WGS sequence"/>
</dbReference>
<feature type="region of interest" description="Disordered" evidence="1">
    <location>
        <begin position="299"/>
        <end position="341"/>
    </location>
</feature>
<proteinExistence type="predicted"/>
<keyword evidence="2" id="KW-0472">Membrane</keyword>
<evidence type="ECO:0000313" key="3">
    <source>
        <dbReference type="EMBL" id="GFR84175.1"/>
    </source>
</evidence>
<sequence>MGTEGLLEVRAVLPVVTLGCEQQTSFYIEDCEWQDTLAEFPKALKSIKPRRKQPFLILSNKDTQEDATDSAALDGQDAKNASGASGAAAPHSYSTFRGVRSMKHRYDTTHQDGLRKSSSLHDLSTTAADEDGGVGSGKDLSPRGGGRGNLSSSRFLSRSGDRLDVLGRREKSFSLSSAISPPREQRPGLPVLPHPPAITMPRSTWTRTGQPVPPSFLAPPSSSSSKSRPSSTASSSSSTSTSPRRSSFDDRPPPSSASAATSASSSRGIGAASAAESRKLHRERSSSLKEFPTQFSLLVRQQQQQQQQQGEEDVLKPGGRTPATSSISDRGSVCSMSADDTDSNETDELKLVLIIFIHHRHLSIFSTLIIIIIIIIIIINIVIIIITIIIVVVAIIIIISPTEFPQEARDRKLKPTTSCCW</sequence>
<feature type="compositionally biased region" description="Low complexity" evidence="1">
    <location>
        <begin position="256"/>
        <end position="275"/>
    </location>
</feature>
<feature type="compositionally biased region" description="Polar residues" evidence="1">
    <location>
        <begin position="116"/>
        <end position="127"/>
    </location>
</feature>
<feature type="transmembrane region" description="Helical" evidence="2">
    <location>
        <begin position="368"/>
        <end position="399"/>
    </location>
</feature>
<keyword evidence="2" id="KW-1133">Transmembrane helix</keyword>
<organism evidence="3 4">
    <name type="scientific">Elysia marginata</name>
    <dbReference type="NCBI Taxonomy" id="1093978"/>
    <lineage>
        <taxon>Eukaryota</taxon>
        <taxon>Metazoa</taxon>
        <taxon>Spiralia</taxon>
        <taxon>Lophotrochozoa</taxon>
        <taxon>Mollusca</taxon>
        <taxon>Gastropoda</taxon>
        <taxon>Heterobranchia</taxon>
        <taxon>Euthyneura</taxon>
        <taxon>Panpulmonata</taxon>
        <taxon>Sacoglossa</taxon>
        <taxon>Placobranchoidea</taxon>
        <taxon>Plakobranchidae</taxon>
        <taxon>Elysia</taxon>
    </lineage>
</organism>